<dbReference type="InterPro" id="IPR011701">
    <property type="entry name" value="MFS"/>
</dbReference>
<dbReference type="AlphaFoldDB" id="A0A7C9LXU0"/>
<evidence type="ECO:0000256" key="4">
    <source>
        <dbReference type="ARBA" id="ARBA00023136"/>
    </source>
</evidence>
<feature type="compositionally biased region" description="Basic and acidic residues" evidence="5">
    <location>
        <begin position="1"/>
        <end position="11"/>
    </location>
</feature>
<keyword evidence="9" id="KW-1185">Reference proteome</keyword>
<organism evidence="8 9">
    <name type="scientific">Agromyces luteolus</name>
    <dbReference type="NCBI Taxonomy" id="88373"/>
    <lineage>
        <taxon>Bacteria</taxon>
        <taxon>Bacillati</taxon>
        <taxon>Actinomycetota</taxon>
        <taxon>Actinomycetes</taxon>
        <taxon>Micrococcales</taxon>
        <taxon>Microbacteriaceae</taxon>
        <taxon>Agromyces</taxon>
    </lineage>
</organism>
<gene>
    <name evidence="8" type="ORF">GLX25_04175</name>
</gene>
<evidence type="ECO:0000256" key="3">
    <source>
        <dbReference type="ARBA" id="ARBA00022989"/>
    </source>
</evidence>
<dbReference type="InterPro" id="IPR053160">
    <property type="entry name" value="MFS_DHA3_Transporter"/>
</dbReference>
<evidence type="ECO:0000256" key="1">
    <source>
        <dbReference type="ARBA" id="ARBA00004651"/>
    </source>
</evidence>
<feature type="region of interest" description="Disordered" evidence="5">
    <location>
        <begin position="428"/>
        <end position="467"/>
    </location>
</feature>
<dbReference type="OrthoDB" id="3513479at2"/>
<feature type="region of interest" description="Disordered" evidence="5">
    <location>
        <begin position="1"/>
        <end position="22"/>
    </location>
</feature>
<feature type="domain" description="Major facilitator superfamily (MFS) profile" evidence="7">
    <location>
        <begin position="1"/>
        <end position="425"/>
    </location>
</feature>
<dbReference type="SUPFAM" id="SSF103473">
    <property type="entry name" value="MFS general substrate transporter"/>
    <property type="match status" value="1"/>
</dbReference>
<proteinExistence type="predicted"/>
<dbReference type="Gene3D" id="1.20.1250.20">
    <property type="entry name" value="MFS general substrate transporter like domains"/>
    <property type="match status" value="1"/>
</dbReference>
<dbReference type="InterPro" id="IPR020846">
    <property type="entry name" value="MFS_dom"/>
</dbReference>
<evidence type="ECO:0000256" key="6">
    <source>
        <dbReference type="SAM" id="Phobius"/>
    </source>
</evidence>
<sequence length="467" mass="48650">MERVGSPRRSAEAAADPGDDGGRAARRVQGTYYTLTLGNTLAASFIWGINTLFLLDAGLSNLEAFAANAFFSLGMFVFEIPTGVVADTLGRRASYLLGTLTLAATTAMYWMLWLWQSPFWAWAIVSVLLGLGFTFFSGAVDAWLVDALQATGYTGSLEAVFGRAVVVGNVAMLGGSVLGGVIAQLSNLGVPFLIRAGILVVMFAVAAILMHDLGFTPERGVGPVKATGEVLRASVKYGLGRRPVRWLMFTTPFTTGVGFYAFYALQPYLLELWGDEGAYSIAGLAAALLSGAGIVGGLLAPVVRRRFRKRTSVILLATVLSTVVLLALGLVANFWLAVVLIALWGVSSSIDDPVHRAYLNDMIPSKQRATVLSFDSLLGSAGGAVIQPALGRAADLGGYGFSLLCSGAVQVLAAPFVLLSRAEHDPADTARQVADGDGGAAGSGDGEGESDAGDGPATDATMPPPTS</sequence>
<evidence type="ECO:0000256" key="5">
    <source>
        <dbReference type="SAM" id="MobiDB-lite"/>
    </source>
</evidence>
<keyword evidence="3 6" id="KW-1133">Transmembrane helix</keyword>
<name>A0A7C9LXU0_9MICO</name>
<dbReference type="PROSITE" id="PS50850">
    <property type="entry name" value="MFS"/>
    <property type="match status" value="1"/>
</dbReference>
<reference evidence="8 9" key="1">
    <citation type="submission" date="2019-11" db="EMBL/GenBank/DDBJ databases">
        <title>Agromyces kandeliae sp. nov., isolated from mangrove soil.</title>
        <authorList>
            <person name="Wang R."/>
        </authorList>
    </citation>
    <scope>NUCLEOTIDE SEQUENCE [LARGE SCALE GENOMIC DNA]</scope>
    <source>
        <strain evidence="8 9">JCM 11431</strain>
    </source>
</reference>
<dbReference type="InterPro" id="IPR036259">
    <property type="entry name" value="MFS_trans_sf"/>
</dbReference>
<evidence type="ECO:0000313" key="9">
    <source>
        <dbReference type="Proteomes" id="UP000480122"/>
    </source>
</evidence>
<feature type="transmembrane region" description="Helical" evidence="6">
    <location>
        <begin position="164"/>
        <end position="186"/>
    </location>
</feature>
<feature type="transmembrane region" description="Helical" evidence="6">
    <location>
        <begin position="399"/>
        <end position="419"/>
    </location>
</feature>
<evidence type="ECO:0000313" key="8">
    <source>
        <dbReference type="EMBL" id="MUN06313.1"/>
    </source>
</evidence>
<feature type="transmembrane region" description="Helical" evidence="6">
    <location>
        <begin position="192"/>
        <end position="210"/>
    </location>
</feature>
<keyword evidence="2 6" id="KW-0812">Transmembrane</keyword>
<feature type="transmembrane region" description="Helical" evidence="6">
    <location>
        <begin position="93"/>
        <end position="113"/>
    </location>
</feature>
<feature type="transmembrane region" description="Helical" evidence="6">
    <location>
        <begin position="277"/>
        <end position="301"/>
    </location>
</feature>
<comment type="subcellular location">
    <subcellularLocation>
        <location evidence="1">Cell membrane</location>
        <topology evidence="1">Multi-pass membrane protein</topology>
    </subcellularLocation>
</comment>
<dbReference type="PANTHER" id="PTHR23530">
    <property type="entry name" value="TRANSPORT PROTEIN-RELATED"/>
    <property type="match status" value="1"/>
</dbReference>
<dbReference type="EMBL" id="WODA01000006">
    <property type="protein sequence ID" value="MUN06313.1"/>
    <property type="molecule type" value="Genomic_DNA"/>
</dbReference>
<dbReference type="PANTHER" id="PTHR23530:SF1">
    <property type="entry name" value="PERMEASE, MAJOR FACILITATOR SUPERFAMILY-RELATED"/>
    <property type="match status" value="1"/>
</dbReference>
<keyword evidence="4 6" id="KW-0472">Membrane</keyword>
<protein>
    <submittedName>
        <fullName evidence="8">MFS transporter</fullName>
    </submittedName>
</protein>
<feature type="transmembrane region" description="Helical" evidence="6">
    <location>
        <begin position="65"/>
        <end position="86"/>
    </location>
</feature>
<dbReference type="Proteomes" id="UP000480122">
    <property type="component" value="Unassembled WGS sequence"/>
</dbReference>
<dbReference type="GO" id="GO:0005886">
    <property type="term" value="C:plasma membrane"/>
    <property type="evidence" value="ECO:0007669"/>
    <property type="project" value="UniProtKB-SubCell"/>
</dbReference>
<feature type="transmembrane region" description="Helical" evidence="6">
    <location>
        <begin position="246"/>
        <end position="265"/>
    </location>
</feature>
<accession>A0A7C9LXU0</accession>
<dbReference type="GO" id="GO:0022857">
    <property type="term" value="F:transmembrane transporter activity"/>
    <property type="evidence" value="ECO:0007669"/>
    <property type="project" value="InterPro"/>
</dbReference>
<dbReference type="Pfam" id="PF07690">
    <property type="entry name" value="MFS_1"/>
    <property type="match status" value="1"/>
</dbReference>
<feature type="compositionally biased region" description="Gly residues" evidence="5">
    <location>
        <begin position="436"/>
        <end position="445"/>
    </location>
</feature>
<feature type="transmembrane region" description="Helical" evidence="6">
    <location>
        <begin position="119"/>
        <end position="144"/>
    </location>
</feature>
<feature type="transmembrane region" description="Helical" evidence="6">
    <location>
        <begin position="313"/>
        <end position="346"/>
    </location>
</feature>
<evidence type="ECO:0000259" key="7">
    <source>
        <dbReference type="PROSITE" id="PS50850"/>
    </source>
</evidence>
<comment type="caution">
    <text evidence="8">The sequence shown here is derived from an EMBL/GenBank/DDBJ whole genome shotgun (WGS) entry which is preliminary data.</text>
</comment>
<feature type="transmembrane region" description="Helical" evidence="6">
    <location>
        <begin position="32"/>
        <end position="53"/>
    </location>
</feature>
<evidence type="ECO:0000256" key="2">
    <source>
        <dbReference type="ARBA" id="ARBA00022692"/>
    </source>
</evidence>